<sequence>MANPPRNDIVCVVIDLSDRWRTLTTVNFARTYKHAGTVNDLQLNAWLNPKPSHNCRKGLSGRRLLCRHSGPNHPPLINPFSFIFEPSFTYERCLPQTGYVVVAKHATSDDPQFLSLQDVDIDDLDVISRILQIFYAKPTWAMSLAALEHCGVTDRRFLVDRPHRNIPGRCTIHIARGCRSGDLGPFLKTCRAHYHLVTSNVEHRVNRVIRHIVGDDIPIHQVKATLRATGGIIHGAVAQVPLLAQSTSTALPKDIYIATPVATRREWLRLFRRIPDIATYHFWNDVTRADNESVERVRSVFFLPNGIVITLQESWESSALPILLCNGITSLACGIGASSVFSLYPTLLSRSLTHRIFNNDGLTESYVASLSTRCLSEGFQLVKQVDNDDNLLPPSGDTVWRQGTTCTVENCSHLDR</sequence>
<dbReference type="Proteomes" id="UP000297245">
    <property type="component" value="Unassembled WGS sequence"/>
</dbReference>
<proteinExistence type="predicted"/>
<gene>
    <name evidence="1" type="ORF">K435DRAFT_851048</name>
</gene>
<dbReference type="EMBL" id="ML179058">
    <property type="protein sequence ID" value="THV04229.1"/>
    <property type="molecule type" value="Genomic_DNA"/>
</dbReference>
<evidence type="ECO:0000313" key="2">
    <source>
        <dbReference type="Proteomes" id="UP000297245"/>
    </source>
</evidence>
<accession>A0A4S8MNV2</accession>
<reference evidence="1 2" key="1">
    <citation type="journal article" date="2019" name="Nat. Ecol. Evol.">
        <title>Megaphylogeny resolves global patterns of mushroom evolution.</title>
        <authorList>
            <person name="Varga T."/>
            <person name="Krizsan K."/>
            <person name="Foldi C."/>
            <person name="Dima B."/>
            <person name="Sanchez-Garcia M."/>
            <person name="Sanchez-Ramirez S."/>
            <person name="Szollosi G.J."/>
            <person name="Szarkandi J.G."/>
            <person name="Papp V."/>
            <person name="Albert L."/>
            <person name="Andreopoulos W."/>
            <person name="Angelini C."/>
            <person name="Antonin V."/>
            <person name="Barry K.W."/>
            <person name="Bougher N.L."/>
            <person name="Buchanan P."/>
            <person name="Buyck B."/>
            <person name="Bense V."/>
            <person name="Catcheside P."/>
            <person name="Chovatia M."/>
            <person name="Cooper J."/>
            <person name="Damon W."/>
            <person name="Desjardin D."/>
            <person name="Finy P."/>
            <person name="Geml J."/>
            <person name="Haridas S."/>
            <person name="Hughes K."/>
            <person name="Justo A."/>
            <person name="Karasinski D."/>
            <person name="Kautmanova I."/>
            <person name="Kiss B."/>
            <person name="Kocsube S."/>
            <person name="Kotiranta H."/>
            <person name="LaButti K.M."/>
            <person name="Lechner B.E."/>
            <person name="Liimatainen K."/>
            <person name="Lipzen A."/>
            <person name="Lukacs Z."/>
            <person name="Mihaltcheva S."/>
            <person name="Morgado L.N."/>
            <person name="Niskanen T."/>
            <person name="Noordeloos M.E."/>
            <person name="Ohm R.A."/>
            <person name="Ortiz-Santana B."/>
            <person name="Ovrebo C."/>
            <person name="Racz N."/>
            <person name="Riley R."/>
            <person name="Savchenko A."/>
            <person name="Shiryaev A."/>
            <person name="Soop K."/>
            <person name="Spirin V."/>
            <person name="Szebenyi C."/>
            <person name="Tomsovsky M."/>
            <person name="Tulloss R.E."/>
            <person name="Uehling J."/>
            <person name="Grigoriev I.V."/>
            <person name="Vagvolgyi C."/>
            <person name="Papp T."/>
            <person name="Martin F.M."/>
            <person name="Miettinen O."/>
            <person name="Hibbett D.S."/>
            <person name="Nagy L.G."/>
        </authorList>
    </citation>
    <scope>NUCLEOTIDE SEQUENCE [LARGE SCALE GENOMIC DNA]</scope>
    <source>
        <strain evidence="1 2">CBS 962.96</strain>
    </source>
</reference>
<keyword evidence="2" id="KW-1185">Reference proteome</keyword>
<protein>
    <submittedName>
        <fullName evidence="1">Uncharacterized protein</fullName>
    </submittedName>
</protein>
<name>A0A4S8MNV2_DENBC</name>
<organism evidence="1 2">
    <name type="scientific">Dendrothele bispora (strain CBS 962.96)</name>
    <dbReference type="NCBI Taxonomy" id="1314807"/>
    <lineage>
        <taxon>Eukaryota</taxon>
        <taxon>Fungi</taxon>
        <taxon>Dikarya</taxon>
        <taxon>Basidiomycota</taxon>
        <taxon>Agaricomycotina</taxon>
        <taxon>Agaricomycetes</taxon>
        <taxon>Agaricomycetidae</taxon>
        <taxon>Agaricales</taxon>
        <taxon>Agaricales incertae sedis</taxon>
        <taxon>Dendrothele</taxon>
    </lineage>
</organism>
<dbReference type="AlphaFoldDB" id="A0A4S8MNV2"/>
<evidence type="ECO:0000313" key="1">
    <source>
        <dbReference type="EMBL" id="THV04229.1"/>
    </source>
</evidence>